<dbReference type="Pfam" id="PF00849">
    <property type="entry name" value="PseudoU_synth_2"/>
    <property type="match status" value="1"/>
</dbReference>
<comment type="catalytic activity">
    <reaction evidence="5">
        <text>a uridine in RNA = a pseudouridine in RNA</text>
        <dbReference type="Rhea" id="RHEA:48348"/>
        <dbReference type="Rhea" id="RHEA-COMP:12068"/>
        <dbReference type="Rhea" id="RHEA-COMP:12069"/>
        <dbReference type="ChEBI" id="CHEBI:65314"/>
        <dbReference type="ChEBI" id="CHEBI:65315"/>
    </reaction>
</comment>
<keyword evidence="8" id="KW-1185">Reference proteome</keyword>
<comment type="function">
    <text evidence="5">Responsible for synthesis of pseudouridine from uracil.</text>
</comment>
<dbReference type="InterPro" id="IPR006225">
    <property type="entry name" value="PsdUridine_synth_RluC/D"/>
</dbReference>
<comment type="similarity">
    <text evidence="1 5">Belongs to the pseudouridine synthase RluA family.</text>
</comment>
<proteinExistence type="inferred from homology"/>
<sequence length="325" mass="35042">MSGPQTPVLTGPIELEAGREHDGQRLDLFLAARLPQLSRSRLQHLVREGRLRQGGRLIAEPGYRVKPGESFVLDVPAPKPATPAAQALPLEVLFEDEHLIVLVKPAGVVVHPAPGHDEGTLVNALLAHCQGSLSGIGGVSRPGIVHRLDREVSGVMVVAKHDRAHIGLAGQFSVHAIERVYEAVVWGLPRTQAGTVDRPIGRHPVDRKRMAVVRHGGKRAVTHWRVLEAAGTRAAHLALRLETGRTHQIRVHTSSLGHPIVGDRLYGRGRDAQAPAVAAGAIGSLDRILLHARHLGFVHPITGEVMAFDAPPPPIFPRVLELLRG</sequence>
<dbReference type="SUPFAM" id="SSF55120">
    <property type="entry name" value="Pseudouridine synthase"/>
    <property type="match status" value="1"/>
</dbReference>
<name>A0ABU8XTZ5_9PROT</name>
<evidence type="ECO:0000256" key="5">
    <source>
        <dbReference type="RuleBase" id="RU362028"/>
    </source>
</evidence>
<evidence type="ECO:0000256" key="2">
    <source>
        <dbReference type="ARBA" id="ARBA00023235"/>
    </source>
</evidence>
<dbReference type="PANTHER" id="PTHR21600">
    <property type="entry name" value="MITOCHONDRIAL RNA PSEUDOURIDINE SYNTHASE"/>
    <property type="match status" value="1"/>
</dbReference>
<dbReference type="PROSITE" id="PS50889">
    <property type="entry name" value="S4"/>
    <property type="match status" value="1"/>
</dbReference>
<dbReference type="EMBL" id="JBBLZC010000017">
    <property type="protein sequence ID" value="MEK0084682.1"/>
    <property type="molecule type" value="Genomic_DNA"/>
</dbReference>
<evidence type="ECO:0000256" key="4">
    <source>
        <dbReference type="PROSITE-ProRule" id="PRU00182"/>
    </source>
</evidence>
<dbReference type="SMART" id="SM00363">
    <property type="entry name" value="S4"/>
    <property type="match status" value="1"/>
</dbReference>
<dbReference type="PROSITE" id="PS01129">
    <property type="entry name" value="PSI_RLU"/>
    <property type="match status" value="1"/>
</dbReference>
<dbReference type="CDD" id="cd00165">
    <property type="entry name" value="S4"/>
    <property type="match status" value="1"/>
</dbReference>
<comment type="catalytic activity">
    <reaction evidence="3">
        <text>uridine(1911/1915/1917) in 23S rRNA = pseudouridine(1911/1915/1917) in 23S rRNA</text>
        <dbReference type="Rhea" id="RHEA:42524"/>
        <dbReference type="Rhea" id="RHEA-COMP:10097"/>
        <dbReference type="Rhea" id="RHEA-COMP:10098"/>
        <dbReference type="ChEBI" id="CHEBI:65314"/>
        <dbReference type="ChEBI" id="CHEBI:65315"/>
        <dbReference type="EC" id="5.4.99.23"/>
    </reaction>
</comment>
<reference evidence="7 8" key="1">
    <citation type="submission" date="2024-01" db="EMBL/GenBank/DDBJ databases">
        <title>Multi-omics insights into the function and evolution of sodium benzoate biodegradation pathways in Benzoatithermus flavus gen. nov., sp. nov. from hot spring.</title>
        <authorList>
            <person name="Hu C.-J."/>
            <person name="Li W.-J."/>
        </authorList>
    </citation>
    <scope>NUCLEOTIDE SEQUENCE [LARGE SCALE GENOMIC DNA]</scope>
    <source>
        <strain evidence="7 8">SYSU G07066</strain>
    </source>
</reference>
<evidence type="ECO:0000313" key="7">
    <source>
        <dbReference type="EMBL" id="MEK0084682.1"/>
    </source>
</evidence>
<dbReference type="InterPro" id="IPR006145">
    <property type="entry name" value="PsdUridine_synth_RsuA/RluA"/>
</dbReference>
<keyword evidence="2 5" id="KW-0413">Isomerase</keyword>
<dbReference type="InterPro" id="IPR002942">
    <property type="entry name" value="S4_RNA-bd"/>
</dbReference>
<dbReference type="PANTHER" id="PTHR21600:SF44">
    <property type="entry name" value="RIBOSOMAL LARGE SUBUNIT PSEUDOURIDINE SYNTHASE D"/>
    <property type="match status" value="1"/>
</dbReference>
<dbReference type="EC" id="5.4.99.-" evidence="5"/>
<comment type="caution">
    <text evidence="7">The sequence shown here is derived from an EMBL/GenBank/DDBJ whole genome shotgun (WGS) entry which is preliminary data.</text>
</comment>
<dbReference type="InterPro" id="IPR020103">
    <property type="entry name" value="PsdUridine_synth_cat_dom_sf"/>
</dbReference>
<dbReference type="Gene3D" id="3.30.2350.10">
    <property type="entry name" value="Pseudouridine synthase"/>
    <property type="match status" value="1"/>
</dbReference>
<dbReference type="CDD" id="cd02869">
    <property type="entry name" value="PseudoU_synth_RluA_like"/>
    <property type="match status" value="1"/>
</dbReference>
<dbReference type="InterPro" id="IPR036986">
    <property type="entry name" value="S4_RNA-bd_sf"/>
</dbReference>
<dbReference type="RefSeq" id="WP_418160534.1">
    <property type="nucleotide sequence ID" value="NZ_JBBLZC010000017.1"/>
</dbReference>
<dbReference type="Pfam" id="PF01479">
    <property type="entry name" value="S4"/>
    <property type="match status" value="1"/>
</dbReference>
<evidence type="ECO:0000313" key="8">
    <source>
        <dbReference type="Proteomes" id="UP001375743"/>
    </source>
</evidence>
<dbReference type="Gene3D" id="3.10.290.10">
    <property type="entry name" value="RNA-binding S4 domain"/>
    <property type="match status" value="1"/>
</dbReference>
<dbReference type="InterPro" id="IPR050188">
    <property type="entry name" value="RluA_PseudoU_synthase"/>
</dbReference>
<gene>
    <name evidence="7" type="ORF">U1T56_16120</name>
</gene>
<dbReference type="GO" id="GO:0016853">
    <property type="term" value="F:isomerase activity"/>
    <property type="evidence" value="ECO:0007669"/>
    <property type="project" value="UniProtKB-KW"/>
</dbReference>
<protein>
    <recommendedName>
        <fullName evidence="5">Pseudouridine synthase</fullName>
        <ecNumber evidence="5">5.4.99.-</ecNumber>
    </recommendedName>
</protein>
<evidence type="ECO:0000256" key="1">
    <source>
        <dbReference type="ARBA" id="ARBA00010876"/>
    </source>
</evidence>
<dbReference type="SUPFAM" id="SSF55174">
    <property type="entry name" value="Alpha-L RNA-binding motif"/>
    <property type="match status" value="1"/>
</dbReference>
<dbReference type="Proteomes" id="UP001375743">
    <property type="component" value="Unassembled WGS sequence"/>
</dbReference>
<evidence type="ECO:0000259" key="6">
    <source>
        <dbReference type="SMART" id="SM00363"/>
    </source>
</evidence>
<keyword evidence="4" id="KW-0694">RNA-binding</keyword>
<accession>A0ABU8XTZ5</accession>
<organism evidence="7 8">
    <name type="scientific">Benzoatithermus flavus</name>
    <dbReference type="NCBI Taxonomy" id="3108223"/>
    <lineage>
        <taxon>Bacteria</taxon>
        <taxon>Pseudomonadati</taxon>
        <taxon>Pseudomonadota</taxon>
        <taxon>Alphaproteobacteria</taxon>
        <taxon>Geminicoccales</taxon>
        <taxon>Geminicoccaceae</taxon>
        <taxon>Benzoatithermus</taxon>
    </lineage>
</organism>
<dbReference type="InterPro" id="IPR006224">
    <property type="entry name" value="PsdUridine_synth_RluA-like_CS"/>
</dbReference>
<feature type="domain" description="RNA-binding S4" evidence="6">
    <location>
        <begin position="24"/>
        <end position="89"/>
    </location>
</feature>
<evidence type="ECO:0000256" key="3">
    <source>
        <dbReference type="ARBA" id="ARBA00036882"/>
    </source>
</evidence>
<dbReference type="NCBIfam" id="TIGR00005">
    <property type="entry name" value="rluA_subfam"/>
    <property type="match status" value="1"/>
</dbReference>